<dbReference type="Proteomes" id="UP000236161">
    <property type="component" value="Unassembled WGS sequence"/>
</dbReference>
<dbReference type="EMBL" id="KZ451908">
    <property type="protein sequence ID" value="PKA63326.1"/>
    <property type="molecule type" value="Genomic_DNA"/>
</dbReference>
<keyword evidence="2" id="KW-1185">Reference proteome</keyword>
<evidence type="ECO:0000313" key="1">
    <source>
        <dbReference type="EMBL" id="PKA63326.1"/>
    </source>
</evidence>
<gene>
    <name evidence="1" type="ORF">AXF42_Ash005221</name>
</gene>
<evidence type="ECO:0000313" key="2">
    <source>
        <dbReference type="Proteomes" id="UP000236161"/>
    </source>
</evidence>
<proteinExistence type="predicted"/>
<organism evidence="1 2">
    <name type="scientific">Apostasia shenzhenica</name>
    <dbReference type="NCBI Taxonomy" id="1088818"/>
    <lineage>
        <taxon>Eukaryota</taxon>
        <taxon>Viridiplantae</taxon>
        <taxon>Streptophyta</taxon>
        <taxon>Embryophyta</taxon>
        <taxon>Tracheophyta</taxon>
        <taxon>Spermatophyta</taxon>
        <taxon>Magnoliopsida</taxon>
        <taxon>Liliopsida</taxon>
        <taxon>Asparagales</taxon>
        <taxon>Orchidaceae</taxon>
        <taxon>Apostasioideae</taxon>
        <taxon>Apostasia</taxon>
    </lineage>
</organism>
<dbReference type="AlphaFoldDB" id="A0A2I0B6A4"/>
<protein>
    <submittedName>
        <fullName evidence="1">Uncharacterized protein</fullName>
    </submittedName>
</protein>
<name>A0A2I0B6A4_9ASPA</name>
<accession>A0A2I0B6A4</accession>
<sequence>MLAKSEKNRRLSVFLGNHRPHPHSRFLDLTAGIQRTAPMASKGGRTLLSPSPLYREKFLCAQSSTKQLNHDQLMTLQKIISSLKPLVEQLSFNSFSLQLPRSSSTMSNSSPLTALLCCSFHEAAQP</sequence>
<reference evidence="1 2" key="1">
    <citation type="journal article" date="2017" name="Nature">
        <title>The Apostasia genome and the evolution of orchids.</title>
        <authorList>
            <person name="Zhang G.Q."/>
            <person name="Liu K.W."/>
            <person name="Li Z."/>
            <person name="Lohaus R."/>
            <person name="Hsiao Y.Y."/>
            <person name="Niu S.C."/>
            <person name="Wang J.Y."/>
            <person name="Lin Y.C."/>
            <person name="Xu Q."/>
            <person name="Chen L.J."/>
            <person name="Yoshida K."/>
            <person name="Fujiwara S."/>
            <person name="Wang Z.W."/>
            <person name="Zhang Y.Q."/>
            <person name="Mitsuda N."/>
            <person name="Wang M."/>
            <person name="Liu G.H."/>
            <person name="Pecoraro L."/>
            <person name="Huang H.X."/>
            <person name="Xiao X.J."/>
            <person name="Lin M."/>
            <person name="Wu X.Y."/>
            <person name="Wu W.L."/>
            <person name="Chen Y.Y."/>
            <person name="Chang S.B."/>
            <person name="Sakamoto S."/>
            <person name="Ohme-Takagi M."/>
            <person name="Yagi M."/>
            <person name="Zeng S.J."/>
            <person name="Shen C.Y."/>
            <person name="Yeh C.M."/>
            <person name="Luo Y.B."/>
            <person name="Tsai W.C."/>
            <person name="Van de Peer Y."/>
            <person name="Liu Z.J."/>
        </authorList>
    </citation>
    <scope>NUCLEOTIDE SEQUENCE [LARGE SCALE GENOMIC DNA]</scope>
    <source>
        <strain evidence="2">cv. Shenzhen</strain>
        <tissue evidence="1">Stem</tissue>
    </source>
</reference>